<dbReference type="InterPro" id="IPR007344">
    <property type="entry name" value="GrpB/CoaE"/>
</dbReference>
<evidence type="ECO:0000313" key="1">
    <source>
        <dbReference type="EMBL" id="WIV21222.1"/>
    </source>
</evidence>
<dbReference type="EMBL" id="CP127162">
    <property type="protein sequence ID" value="WIV21222.1"/>
    <property type="molecule type" value="Genomic_DNA"/>
</dbReference>
<name>A0ABY8X9U0_9BACL</name>
<gene>
    <name evidence="1" type="ORF">QPK24_11350</name>
</gene>
<proteinExistence type="predicted"/>
<organism evidence="1 2">
    <name type="scientific">Paenibacillus polygoni</name>
    <dbReference type="NCBI Taxonomy" id="3050112"/>
    <lineage>
        <taxon>Bacteria</taxon>
        <taxon>Bacillati</taxon>
        <taxon>Bacillota</taxon>
        <taxon>Bacilli</taxon>
        <taxon>Bacillales</taxon>
        <taxon>Paenibacillaceae</taxon>
        <taxon>Paenibacillus</taxon>
    </lineage>
</organism>
<dbReference type="Proteomes" id="UP001236415">
    <property type="component" value="Chromosome"/>
</dbReference>
<evidence type="ECO:0000313" key="2">
    <source>
        <dbReference type="Proteomes" id="UP001236415"/>
    </source>
</evidence>
<dbReference type="PANTHER" id="PTHR34822:SF1">
    <property type="entry name" value="GRPB FAMILY PROTEIN"/>
    <property type="match status" value="1"/>
</dbReference>
<dbReference type="PANTHER" id="PTHR34822">
    <property type="entry name" value="GRPB DOMAIN PROTEIN (AFU_ORTHOLOGUE AFUA_1G01530)"/>
    <property type="match status" value="1"/>
</dbReference>
<dbReference type="SUPFAM" id="SSF81301">
    <property type="entry name" value="Nucleotidyltransferase"/>
    <property type="match status" value="1"/>
</dbReference>
<accession>A0ABY8X9U0</accession>
<sequence length="188" mass="21755">MLNPKPVIIEEYNAEWPKAFKQIESAISDEMDDLVIRIEHVGSTSVPGLAAKPIIDIDVVIKSMDYLPKIIKKLDVLGYLHEGDLGIKNREAFARRDIYVPYSSEGNEKYEHHLYVCDEESEELNRHIIFRDTLKNNPLLVSEYANLKIKLSNKYTNNRKAYTEGKTEFVTKVMKEYVTPYTKGRLDD</sequence>
<dbReference type="InterPro" id="IPR043519">
    <property type="entry name" value="NT_sf"/>
</dbReference>
<protein>
    <submittedName>
        <fullName evidence="1">GrpB family protein</fullName>
    </submittedName>
</protein>
<reference evidence="1 2" key="1">
    <citation type="submission" date="2023-06" db="EMBL/GenBank/DDBJ databases">
        <title>Paenibacillus polygonum sp. nov., an endophytic bacterium, isolated from Polygonum lapathifolium L. in Nanji Wetland National Nature Reserve, South of Poyang Lake, Jiangxi Province, China.</title>
        <authorList>
            <person name="Yu Z."/>
        </authorList>
    </citation>
    <scope>NUCLEOTIDE SEQUENCE [LARGE SCALE GENOMIC DNA]</scope>
    <source>
        <strain evidence="1 2">C31</strain>
    </source>
</reference>
<dbReference type="RefSeq" id="WP_285748778.1">
    <property type="nucleotide sequence ID" value="NZ_CP127162.1"/>
</dbReference>
<keyword evidence="2" id="KW-1185">Reference proteome</keyword>
<dbReference type="Pfam" id="PF04229">
    <property type="entry name" value="GrpB"/>
    <property type="match status" value="1"/>
</dbReference>
<dbReference type="Gene3D" id="3.30.460.10">
    <property type="entry name" value="Beta Polymerase, domain 2"/>
    <property type="match status" value="1"/>
</dbReference>